<comment type="subcellular location">
    <subcellularLocation>
        <location evidence="1">Cell membrane</location>
        <topology evidence="1">Multi-pass membrane protein</topology>
    </subcellularLocation>
</comment>
<feature type="transmembrane region" description="Helical" evidence="7">
    <location>
        <begin position="71"/>
        <end position="89"/>
    </location>
</feature>
<dbReference type="PROSITE" id="PS50850">
    <property type="entry name" value="MFS"/>
    <property type="match status" value="1"/>
</dbReference>
<evidence type="ECO:0000259" key="8">
    <source>
        <dbReference type="PROSITE" id="PS50850"/>
    </source>
</evidence>
<feature type="transmembrane region" description="Helical" evidence="7">
    <location>
        <begin position="135"/>
        <end position="153"/>
    </location>
</feature>
<evidence type="ECO:0000256" key="6">
    <source>
        <dbReference type="ARBA" id="ARBA00023136"/>
    </source>
</evidence>
<feature type="transmembrane region" description="Helical" evidence="7">
    <location>
        <begin position="95"/>
        <end position="114"/>
    </location>
</feature>
<feature type="transmembrane region" description="Helical" evidence="7">
    <location>
        <begin position="41"/>
        <end position="59"/>
    </location>
</feature>
<keyword evidence="4 7" id="KW-0812">Transmembrane</keyword>
<dbReference type="InterPro" id="IPR020846">
    <property type="entry name" value="MFS_dom"/>
</dbReference>
<dbReference type="EMBL" id="PFAY01000024">
    <property type="protein sequence ID" value="PIT92954.1"/>
    <property type="molecule type" value="Genomic_DNA"/>
</dbReference>
<evidence type="ECO:0000313" key="9">
    <source>
        <dbReference type="EMBL" id="PIT92954.1"/>
    </source>
</evidence>
<organism evidence="9 10">
    <name type="scientific">Candidatus Harrisonbacteria bacterium CG10_big_fil_rev_8_21_14_0_10_38_8</name>
    <dbReference type="NCBI Taxonomy" id="1974582"/>
    <lineage>
        <taxon>Bacteria</taxon>
        <taxon>Candidatus Harrisoniibacteriota</taxon>
    </lineage>
</organism>
<dbReference type="SUPFAM" id="SSF103473">
    <property type="entry name" value="MFS general substrate transporter"/>
    <property type="match status" value="1"/>
</dbReference>
<dbReference type="Pfam" id="PF07690">
    <property type="entry name" value="MFS_1"/>
    <property type="match status" value="1"/>
</dbReference>
<evidence type="ECO:0000256" key="5">
    <source>
        <dbReference type="ARBA" id="ARBA00022989"/>
    </source>
</evidence>
<feature type="transmembrane region" description="Helical" evidence="7">
    <location>
        <begin position="7"/>
        <end position="29"/>
    </location>
</feature>
<dbReference type="GO" id="GO:0022857">
    <property type="term" value="F:transmembrane transporter activity"/>
    <property type="evidence" value="ECO:0007669"/>
    <property type="project" value="InterPro"/>
</dbReference>
<dbReference type="InterPro" id="IPR050171">
    <property type="entry name" value="MFS_Transporters"/>
</dbReference>
<accession>A0A2M6WJN5</accession>
<name>A0A2M6WJN5_9BACT</name>
<keyword evidence="3" id="KW-1003">Cell membrane</keyword>
<protein>
    <recommendedName>
        <fullName evidence="8">Major facilitator superfamily (MFS) profile domain-containing protein</fullName>
    </recommendedName>
</protein>
<keyword evidence="2" id="KW-0813">Transport</keyword>
<keyword evidence="5 7" id="KW-1133">Transmembrane helix</keyword>
<evidence type="ECO:0000256" key="1">
    <source>
        <dbReference type="ARBA" id="ARBA00004651"/>
    </source>
</evidence>
<dbReference type="Gene3D" id="1.20.1250.20">
    <property type="entry name" value="MFS general substrate transporter like domains"/>
    <property type="match status" value="1"/>
</dbReference>
<dbReference type="Proteomes" id="UP000229112">
    <property type="component" value="Unassembled WGS sequence"/>
</dbReference>
<evidence type="ECO:0000313" key="10">
    <source>
        <dbReference type="Proteomes" id="UP000229112"/>
    </source>
</evidence>
<feature type="domain" description="Major facilitator superfamily (MFS) profile" evidence="8">
    <location>
        <begin position="1"/>
        <end position="188"/>
    </location>
</feature>
<dbReference type="PANTHER" id="PTHR23517">
    <property type="entry name" value="RESISTANCE PROTEIN MDTM, PUTATIVE-RELATED-RELATED"/>
    <property type="match status" value="1"/>
</dbReference>
<evidence type="ECO:0000256" key="2">
    <source>
        <dbReference type="ARBA" id="ARBA00022448"/>
    </source>
</evidence>
<sequence>MKKGLKFLLWSDAWANLALGMLGPIYAIFIEEIGGDILDASWAYFVFMITAGIVMYLVSNWEDSVQHKEKLVSFGYSLTAVGCLGYFFVDSQTGLLIVQIILGLSMAFLSPAFDALYSHYVIKNQEASDWGKWEAMGYIVTAVAAVIGGYIVHIFGFKILFLAMFTAAVIGTLISLFLFKKEEFLNQI</sequence>
<dbReference type="InterPro" id="IPR011701">
    <property type="entry name" value="MFS"/>
</dbReference>
<comment type="caution">
    <text evidence="9">The sequence shown here is derived from an EMBL/GenBank/DDBJ whole genome shotgun (WGS) entry which is preliminary data.</text>
</comment>
<keyword evidence="6 7" id="KW-0472">Membrane</keyword>
<feature type="transmembrane region" description="Helical" evidence="7">
    <location>
        <begin position="159"/>
        <end position="179"/>
    </location>
</feature>
<proteinExistence type="predicted"/>
<dbReference type="GO" id="GO:0005886">
    <property type="term" value="C:plasma membrane"/>
    <property type="evidence" value="ECO:0007669"/>
    <property type="project" value="UniProtKB-SubCell"/>
</dbReference>
<evidence type="ECO:0000256" key="7">
    <source>
        <dbReference type="SAM" id="Phobius"/>
    </source>
</evidence>
<evidence type="ECO:0000256" key="4">
    <source>
        <dbReference type="ARBA" id="ARBA00022692"/>
    </source>
</evidence>
<evidence type="ECO:0000256" key="3">
    <source>
        <dbReference type="ARBA" id="ARBA00022475"/>
    </source>
</evidence>
<dbReference type="InterPro" id="IPR036259">
    <property type="entry name" value="MFS_trans_sf"/>
</dbReference>
<dbReference type="AlphaFoldDB" id="A0A2M6WJN5"/>
<gene>
    <name evidence="9" type="ORF">COU06_02540</name>
</gene>
<reference evidence="10" key="1">
    <citation type="submission" date="2017-09" db="EMBL/GenBank/DDBJ databases">
        <title>Depth-based differentiation of microbial function through sediment-hosted aquifers and enrichment of novel symbionts in the deep terrestrial subsurface.</title>
        <authorList>
            <person name="Probst A.J."/>
            <person name="Ladd B."/>
            <person name="Jarett J.K."/>
            <person name="Geller-Mcgrath D.E."/>
            <person name="Sieber C.M.K."/>
            <person name="Emerson J.B."/>
            <person name="Anantharaman K."/>
            <person name="Thomas B.C."/>
            <person name="Malmstrom R."/>
            <person name="Stieglmeier M."/>
            <person name="Klingl A."/>
            <person name="Woyke T."/>
            <person name="Ryan C.M."/>
            <person name="Banfield J.F."/>
        </authorList>
    </citation>
    <scope>NUCLEOTIDE SEQUENCE [LARGE SCALE GENOMIC DNA]</scope>
</reference>